<dbReference type="PANTHER" id="PTHR31911:SF1">
    <property type="entry name" value="FAMILY WITH SEQUENCE SIMILARITY 133 MEMBER B-RELATED"/>
    <property type="match status" value="1"/>
</dbReference>
<feature type="domain" description="Protein kinase" evidence="3">
    <location>
        <begin position="1"/>
        <end position="423"/>
    </location>
</feature>
<evidence type="ECO:0000256" key="1">
    <source>
        <dbReference type="ARBA" id="ARBA00009569"/>
    </source>
</evidence>
<proteinExistence type="inferred from homology"/>
<gene>
    <name evidence="4" type="ORF">WISP_119493</name>
</gene>
<evidence type="ECO:0000313" key="5">
    <source>
        <dbReference type="Proteomes" id="UP001145742"/>
    </source>
</evidence>
<feature type="compositionally biased region" description="Basic residues" evidence="2">
    <location>
        <begin position="603"/>
        <end position="612"/>
    </location>
</feature>
<feature type="region of interest" description="Disordered" evidence="2">
    <location>
        <begin position="517"/>
        <end position="660"/>
    </location>
</feature>
<dbReference type="Gene3D" id="1.10.510.10">
    <property type="entry name" value="Transferase(Phosphotransferase) domain 1"/>
    <property type="match status" value="2"/>
</dbReference>
<dbReference type="InterPro" id="IPR026766">
    <property type="entry name" value="Fam133"/>
</dbReference>
<dbReference type="PROSITE" id="PS50011">
    <property type="entry name" value="PROTEIN_KINASE_DOM"/>
    <property type="match status" value="1"/>
</dbReference>
<dbReference type="SMART" id="SM00220">
    <property type="entry name" value="S_TKc"/>
    <property type="match status" value="1"/>
</dbReference>
<dbReference type="InterPro" id="IPR011009">
    <property type="entry name" value="Kinase-like_dom_sf"/>
</dbReference>
<dbReference type="PROSITE" id="PS00108">
    <property type="entry name" value="PROTEIN_KINASE_ST"/>
    <property type="match status" value="1"/>
</dbReference>
<accession>A0ABQ9CSU1</accession>
<sequence>MTCKVLPLGQGNPWYQYVLGDEQIKSSPVKKDLGVLVVRGWTRPGQCALAGQKAKHVLSCITSSVTSRSKQLILPLCSGLIKSHLQCCIRLWGAQHSKGINLLELFDVCTVSRTDRETKLTLVFEHVDQDLTTYLDKVPEPGVPTETIKDMMLQLFRGLDFLHSHRVVHRDLKPQNILVTSNGQIKLADFGLARIYSFQMALTSVALEPIQQDEHKPPNNSWEYEEKFLCGTIVSENRYLWDKGLDKCHDNDGKTYIPRNHAKEEVMMWLFSLTISCVQNNFHFYFSTNVNGMSTNIFLVSMVVTLWYRAPEVLLQSSYATAVDLWSVGCIFAEMFRRKPLFRGNSDVDQLGKIFDVIGLPEEEDWPNDVALPRNAFASRPAQPIEKFVPDIDELGKDLLLKCLAFNPAKRISAYVALSHPYFHDVEKFKENMDCHMSSSQNSSEAYMNPIAMARARGPAPNSGPTIQDYLNRPRPTWEEVKEQLEKKKKGSRALAEFEEKMNENWRKELEKHREKLLGANESSSKKKELSSSSSSSSSSDSSSSSSDSEDEDKKQGKKRRKKKYRSSRKSSASSTSESESDSKDSTKKKRSKEDCEKEKEGKNHHRKRKKADRGDGPLSSESVSESDQTEEDKAKKRKKHKKHGKKKKKKIAGSNSDSE</sequence>
<feature type="compositionally biased region" description="Basic and acidic residues" evidence="2">
    <location>
        <begin position="581"/>
        <end position="602"/>
    </location>
</feature>
<dbReference type="SUPFAM" id="SSF56112">
    <property type="entry name" value="Protein kinase-like (PK-like)"/>
    <property type="match status" value="1"/>
</dbReference>
<name>A0ABQ9CSU1_9PASS</name>
<feature type="compositionally biased region" description="Basic residues" evidence="2">
    <location>
        <begin position="636"/>
        <end position="652"/>
    </location>
</feature>
<dbReference type="InterPro" id="IPR000719">
    <property type="entry name" value="Prot_kinase_dom"/>
</dbReference>
<dbReference type="InterPro" id="IPR008271">
    <property type="entry name" value="Ser/Thr_kinase_AS"/>
</dbReference>
<feature type="compositionally biased region" description="Low complexity" evidence="2">
    <location>
        <begin position="531"/>
        <end position="547"/>
    </location>
</feature>
<dbReference type="EMBL" id="WHWB01034533">
    <property type="protein sequence ID" value="KAJ7408567.1"/>
    <property type="molecule type" value="Genomic_DNA"/>
</dbReference>
<dbReference type="PANTHER" id="PTHR31911">
    <property type="entry name" value="PROTEIN FAM133"/>
    <property type="match status" value="1"/>
</dbReference>
<feature type="compositionally biased region" description="Basic residues" evidence="2">
    <location>
        <begin position="556"/>
        <end position="569"/>
    </location>
</feature>
<keyword evidence="5" id="KW-1185">Reference proteome</keyword>
<reference evidence="4" key="1">
    <citation type="submission" date="2019-10" db="EMBL/GenBank/DDBJ databases">
        <authorList>
            <person name="Soares A.E.R."/>
            <person name="Aleixo A."/>
            <person name="Schneider P."/>
            <person name="Miyaki C.Y."/>
            <person name="Schneider M.P."/>
            <person name="Mello C."/>
            <person name="Vasconcelos A.T.R."/>
        </authorList>
    </citation>
    <scope>NUCLEOTIDE SEQUENCE</scope>
    <source>
        <tissue evidence="4">Muscle</tissue>
    </source>
</reference>
<evidence type="ECO:0000259" key="3">
    <source>
        <dbReference type="PROSITE" id="PS50011"/>
    </source>
</evidence>
<comment type="caution">
    <text evidence="4">The sequence shown here is derived from an EMBL/GenBank/DDBJ whole genome shotgun (WGS) entry which is preliminary data.</text>
</comment>
<protein>
    <recommendedName>
        <fullName evidence="3">Protein kinase domain-containing protein</fullName>
    </recommendedName>
</protein>
<evidence type="ECO:0000313" key="4">
    <source>
        <dbReference type="EMBL" id="KAJ7408567.1"/>
    </source>
</evidence>
<comment type="similarity">
    <text evidence="1">Belongs to the FAM133 family.</text>
</comment>
<organism evidence="4 5">
    <name type="scientific">Willisornis vidua</name>
    <name type="common">Xingu scale-backed antbird</name>
    <dbReference type="NCBI Taxonomy" id="1566151"/>
    <lineage>
        <taxon>Eukaryota</taxon>
        <taxon>Metazoa</taxon>
        <taxon>Chordata</taxon>
        <taxon>Craniata</taxon>
        <taxon>Vertebrata</taxon>
        <taxon>Euteleostomi</taxon>
        <taxon>Archelosauria</taxon>
        <taxon>Archosauria</taxon>
        <taxon>Dinosauria</taxon>
        <taxon>Saurischia</taxon>
        <taxon>Theropoda</taxon>
        <taxon>Coelurosauria</taxon>
        <taxon>Aves</taxon>
        <taxon>Neognathae</taxon>
        <taxon>Neoaves</taxon>
        <taxon>Telluraves</taxon>
        <taxon>Australaves</taxon>
        <taxon>Passeriformes</taxon>
        <taxon>Thamnophilidae</taxon>
        <taxon>Willisornis</taxon>
    </lineage>
</organism>
<dbReference type="Proteomes" id="UP001145742">
    <property type="component" value="Unassembled WGS sequence"/>
</dbReference>
<dbReference type="Pfam" id="PF00069">
    <property type="entry name" value="Pkinase"/>
    <property type="match status" value="2"/>
</dbReference>
<evidence type="ECO:0000256" key="2">
    <source>
        <dbReference type="SAM" id="MobiDB-lite"/>
    </source>
</evidence>